<dbReference type="PATRIC" id="fig|582680.7.peg.1529"/>
<evidence type="ECO:0000256" key="4">
    <source>
        <dbReference type="ARBA" id="ARBA00022512"/>
    </source>
</evidence>
<dbReference type="PROSITE" id="PS51318">
    <property type="entry name" value="TAT"/>
    <property type="match status" value="1"/>
</dbReference>
<evidence type="ECO:0000256" key="5">
    <source>
        <dbReference type="ARBA" id="ARBA00022801"/>
    </source>
</evidence>
<sequence>MARRQSPPASGDESSGAGGAASTESTGTEDGVGAKTGGRSRRDFLRIGGLTAAGAVVGGGAGAAAGYALGQRAGFAEALDDYGALAPRHAPGFDHIVVVMGENRSFDNLLGYLYTKEDLPEGKDFEGLAFGEYYNELDGVRYDAHVYEGPTDQIMTWPDPDPGEMYPHVNTQLYNTINPAENAFLYEDGFHAPYNHPGEGEEPTMSGFVTDYQVNLMRLRHGKEPTDEERKRIMGSFSPEMLPTVSTLAREFAVFDHWFCAVPSQTFCNRTFFNASTSHGFVTNHEGGDYDKWLNAPTSPTIFNRLEDAGLTWKIYFDELQMVSFTGVLHAPVLEKFWRTEHFGTMDDFYADVEHGELPAYAFIEPRMIYNHNDFHPPFGARRESDVDGSDIINSAFSDVRAGDDLIHDIYDAVRTSKSPNGSNAINTLLLITFDEHGGTYDHVVPPKAAPPDDSGAGEMGFRFDRLGCRVPAIAVSAYTRRGTIINDQMHHGSVIATLTRLHGLKPLTRRDATANDLFALINLDKPRHPADWPVTTSLYTPPNPEAKPPHPAHAHAGKPLTPPAQGLLGLLLARYGLPEDQQPQTFIDAYNLLHKHGKNLFGPPDGD</sequence>
<evidence type="ECO:0000256" key="2">
    <source>
        <dbReference type="ARBA" id="ARBA00009717"/>
    </source>
</evidence>
<gene>
    <name evidence="9" type="primary">plcB</name>
    <name evidence="9" type="ORF">RL72_01490</name>
</gene>
<keyword evidence="5 9" id="KW-0378">Hydrolase</keyword>
<dbReference type="InterPro" id="IPR006311">
    <property type="entry name" value="TAT_signal"/>
</dbReference>
<dbReference type="InterPro" id="IPR017850">
    <property type="entry name" value="Alkaline_phosphatase_core_sf"/>
</dbReference>
<comment type="subcellular location">
    <subcellularLocation>
        <location evidence="1">Secreted</location>
        <location evidence="1">Cell wall</location>
    </subcellularLocation>
</comment>
<evidence type="ECO:0000256" key="3">
    <source>
        <dbReference type="ARBA" id="ARBA00012018"/>
    </source>
</evidence>
<dbReference type="OrthoDB" id="4181857at2"/>
<dbReference type="PANTHER" id="PTHR31956:SF1">
    <property type="entry name" value="NON-SPECIFIC PHOSPHOLIPASE C1"/>
    <property type="match status" value="1"/>
</dbReference>
<feature type="region of interest" description="Disordered" evidence="8">
    <location>
        <begin position="1"/>
        <end position="39"/>
    </location>
</feature>
<keyword evidence="6" id="KW-0843">Virulence</keyword>
<dbReference type="SUPFAM" id="SSF53649">
    <property type="entry name" value="Alkaline phosphatase-like"/>
    <property type="match status" value="1"/>
</dbReference>
<feature type="compositionally biased region" description="Low complexity" evidence="8">
    <location>
        <begin position="9"/>
        <end position="29"/>
    </location>
</feature>
<dbReference type="RefSeq" id="WP_082072245.1">
    <property type="nucleotide sequence ID" value="NZ_JYIT01000071.1"/>
</dbReference>
<organism evidence="9 10">
    <name type="scientific">Microbacterium azadirachtae</name>
    <dbReference type="NCBI Taxonomy" id="582680"/>
    <lineage>
        <taxon>Bacteria</taxon>
        <taxon>Bacillati</taxon>
        <taxon>Actinomycetota</taxon>
        <taxon>Actinomycetes</taxon>
        <taxon>Micrococcales</taxon>
        <taxon>Microbacteriaceae</taxon>
        <taxon>Microbacterium</taxon>
    </lineage>
</organism>
<evidence type="ECO:0000313" key="10">
    <source>
        <dbReference type="Proteomes" id="UP000033448"/>
    </source>
</evidence>
<comment type="catalytic activity">
    <reaction evidence="7">
        <text>a 1,2-diacyl-sn-glycero-3-phosphocholine + H2O = phosphocholine + a 1,2-diacyl-sn-glycerol + H(+)</text>
        <dbReference type="Rhea" id="RHEA:10604"/>
        <dbReference type="ChEBI" id="CHEBI:15377"/>
        <dbReference type="ChEBI" id="CHEBI:15378"/>
        <dbReference type="ChEBI" id="CHEBI:17815"/>
        <dbReference type="ChEBI" id="CHEBI:57643"/>
        <dbReference type="ChEBI" id="CHEBI:295975"/>
        <dbReference type="EC" id="3.1.4.3"/>
    </reaction>
    <physiologicalReaction direction="left-to-right" evidence="7">
        <dbReference type="Rhea" id="RHEA:10605"/>
    </physiologicalReaction>
</comment>
<comment type="similarity">
    <text evidence="2">Belongs to the bacterial phospholipase C family.</text>
</comment>
<evidence type="ECO:0000256" key="8">
    <source>
        <dbReference type="SAM" id="MobiDB-lite"/>
    </source>
</evidence>
<dbReference type="AlphaFoldDB" id="A0A0F0KXB4"/>
<evidence type="ECO:0000313" key="9">
    <source>
        <dbReference type="EMBL" id="KJL25119.1"/>
    </source>
</evidence>
<keyword evidence="10" id="KW-1185">Reference proteome</keyword>
<evidence type="ECO:0000256" key="7">
    <source>
        <dbReference type="ARBA" id="ARBA00048421"/>
    </source>
</evidence>
<keyword evidence="4" id="KW-0964">Secreted</keyword>
<dbReference type="GO" id="GO:0034480">
    <property type="term" value="F:phosphatidylcholine phospholipase C activity"/>
    <property type="evidence" value="ECO:0007669"/>
    <property type="project" value="UniProtKB-EC"/>
</dbReference>
<evidence type="ECO:0000256" key="6">
    <source>
        <dbReference type="ARBA" id="ARBA00023026"/>
    </source>
</evidence>
<dbReference type="GO" id="GO:0009395">
    <property type="term" value="P:phospholipid catabolic process"/>
    <property type="evidence" value="ECO:0007669"/>
    <property type="project" value="TreeGrafter"/>
</dbReference>
<proteinExistence type="inferred from homology"/>
<evidence type="ECO:0000256" key="1">
    <source>
        <dbReference type="ARBA" id="ARBA00004191"/>
    </source>
</evidence>
<protein>
    <recommendedName>
        <fullName evidence="3">phospholipase C</fullName>
        <ecNumber evidence="3">3.1.4.3</ecNumber>
    </recommendedName>
</protein>
<dbReference type="Proteomes" id="UP000033448">
    <property type="component" value="Unassembled WGS sequence"/>
</dbReference>
<dbReference type="InterPro" id="IPR007312">
    <property type="entry name" value="Phosphoesterase"/>
</dbReference>
<dbReference type="Pfam" id="PF04185">
    <property type="entry name" value="Phosphoesterase"/>
    <property type="match status" value="1"/>
</dbReference>
<dbReference type="EMBL" id="JYIT01000071">
    <property type="protein sequence ID" value="KJL25119.1"/>
    <property type="molecule type" value="Genomic_DNA"/>
</dbReference>
<dbReference type="EC" id="3.1.4.3" evidence="3"/>
<feature type="region of interest" description="Disordered" evidence="8">
    <location>
        <begin position="541"/>
        <end position="561"/>
    </location>
</feature>
<comment type="caution">
    <text evidence="9">The sequence shown here is derived from an EMBL/GenBank/DDBJ whole genome shotgun (WGS) entry which is preliminary data.</text>
</comment>
<dbReference type="Gene3D" id="3.40.720.10">
    <property type="entry name" value="Alkaline Phosphatase, subunit A"/>
    <property type="match status" value="2"/>
</dbReference>
<reference evidence="9 10" key="1">
    <citation type="submission" date="2015-02" db="EMBL/GenBank/DDBJ databases">
        <title>Draft genome sequences of ten Microbacterium spp. with emphasis on heavy metal contaminated environments.</title>
        <authorList>
            <person name="Corretto E."/>
        </authorList>
    </citation>
    <scope>NUCLEOTIDE SEQUENCE [LARGE SCALE GENOMIC DNA]</scope>
    <source>
        <strain evidence="9 10">DSM 23848</strain>
    </source>
</reference>
<accession>A0A0F0KXB4</accession>
<dbReference type="PANTHER" id="PTHR31956">
    <property type="entry name" value="NON-SPECIFIC PHOSPHOLIPASE C4-RELATED"/>
    <property type="match status" value="1"/>
</dbReference>
<name>A0A0F0KXB4_9MICO</name>
<keyword evidence="4" id="KW-0134">Cell wall</keyword>